<dbReference type="EnsemblPlants" id="Pp3c26_960V3.3">
    <property type="protein sequence ID" value="Pp3c26_960V3.3"/>
    <property type="gene ID" value="Pp3c26_960"/>
</dbReference>
<dbReference type="Proteomes" id="UP000006727">
    <property type="component" value="Chromosome 26"/>
</dbReference>
<sequence length="129" mass="15213">MKLVLAFWMFTTMRWRVNSLITGSFPISQISQMEYLQTLRLGRNRFEGPVPAQAFENMTELFELGYLAPDYASCGRLSYKVDVYSFGVLCLEIVSGRRNIDDSYPPGELYLSKWVWDLHRQGMRQRLWR</sequence>
<dbReference type="InParanoid" id="A0A7I4D1P4"/>
<organism evidence="2 3">
    <name type="scientific">Physcomitrium patens</name>
    <name type="common">Spreading-leaved earth moss</name>
    <name type="synonym">Physcomitrella patens</name>
    <dbReference type="NCBI Taxonomy" id="3218"/>
    <lineage>
        <taxon>Eukaryota</taxon>
        <taxon>Viridiplantae</taxon>
        <taxon>Streptophyta</taxon>
        <taxon>Embryophyta</taxon>
        <taxon>Bryophyta</taxon>
        <taxon>Bryophytina</taxon>
        <taxon>Bryopsida</taxon>
        <taxon>Funariidae</taxon>
        <taxon>Funariales</taxon>
        <taxon>Funariaceae</taxon>
        <taxon>Physcomitrium</taxon>
    </lineage>
</organism>
<dbReference type="GeneID" id="141044991"/>
<evidence type="ECO:0000313" key="3">
    <source>
        <dbReference type="Proteomes" id="UP000006727"/>
    </source>
</evidence>
<dbReference type="RefSeq" id="XP_073387763.1">
    <property type="nucleotide sequence ID" value="XM_073531662.1"/>
</dbReference>
<dbReference type="InterPro" id="IPR051824">
    <property type="entry name" value="LRR_Rcpt-Like_S/T_Kinase"/>
</dbReference>
<evidence type="ECO:0000256" key="1">
    <source>
        <dbReference type="SAM" id="SignalP"/>
    </source>
</evidence>
<feature type="signal peptide" evidence="1">
    <location>
        <begin position="1"/>
        <end position="19"/>
    </location>
</feature>
<keyword evidence="3" id="KW-1185">Reference proteome</keyword>
<reference evidence="2 3" key="2">
    <citation type="journal article" date="2018" name="Plant J.">
        <title>The Physcomitrella patens chromosome-scale assembly reveals moss genome structure and evolution.</title>
        <authorList>
            <person name="Lang D."/>
            <person name="Ullrich K.K."/>
            <person name="Murat F."/>
            <person name="Fuchs J."/>
            <person name="Jenkins J."/>
            <person name="Haas F.B."/>
            <person name="Piednoel M."/>
            <person name="Gundlach H."/>
            <person name="Van Bel M."/>
            <person name="Meyberg R."/>
            <person name="Vives C."/>
            <person name="Morata J."/>
            <person name="Symeonidi A."/>
            <person name="Hiss M."/>
            <person name="Muchero W."/>
            <person name="Kamisugi Y."/>
            <person name="Saleh O."/>
            <person name="Blanc G."/>
            <person name="Decker E.L."/>
            <person name="van Gessel N."/>
            <person name="Grimwood J."/>
            <person name="Hayes R.D."/>
            <person name="Graham S.W."/>
            <person name="Gunter L.E."/>
            <person name="McDaniel S.F."/>
            <person name="Hoernstein S.N.W."/>
            <person name="Larsson A."/>
            <person name="Li F.W."/>
            <person name="Perroud P.F."/>
            <person name="Phillips J."/>
            <person name="Ranjan P."/>
            <person name="Rokshar D.S."/>
            <person name="Rothfels C.J."/>
            <person name="Schneider L."/>
            <person name="Shu S."/>
            <person name="Stevenson D.W."/>
            <person name="Thummler F."/>
            <person name="Tillich M."/>
            <person name="Villarreal Aguilar J.C."/>
            <person name="Widiez T."/>
            <person name="Wong G.K."/>
            <person name="Wymore A."/>
            <person name="Zhang Y."/>
            <person name="Zimmer A.D."/>
            <person name="Quatrano R.S."/>
            <person name="Mayer K.F.X."/>
            <person name="Goodstein D."/>
            <person name="Casacuberta J.M."/>
            <person name="Vandepoele K."/>
            <person name="Reski R."/>
            <person name="Cuming A.C."/>
            <person name="Tuskan G.A."/>
            <person name="Maumus F."/>
            <person name="Salse J."/>
            <person name="Schmutz J."/>
            <person name="Rensing S.A."/>
        </authorList>
    </citation>
    <scope>NUCLEOTIDE SEQUENCE [LARGE SCALE GENOMIC DNA]</scope>
    <source>
        <strain evidence="2 3">cv. Gransden 2004</strain>
    </source>
</reference>
<dbReference type="RefSeq" id="XP_073387764.1">
    <property type="nucleotide sequence ID" value="XM_073531663.1"/>
</dbReference>
<accession>A0A7I4D1P4</accession>
<dbReference type="SUPFAM" id="SSF56112">
    <property type="entry name" value="Protein kinase-like (PK-like)"/>
    <property type="match status" value="1"/>
</dbReference>
<dbReference type="Gene3D" id="1.10.510.10">
    <property type="entry name" value="Transferase(Phosphotransferase) domain 1"/>
    <property type="match status" value="1"/>
</dbReference>
<evidence type="ECO:0000313" key="2">
    <source>
        <dbReference type="EnsemblPlants" id="Pp3c26_960V3.3"/>
    </source>
</evidence>
<evidence type="ECO:0008006" key="4">
    <source>
        <dbReference type="Google" id="ProtNLM"/>
    </source>
</evidence>
<dbReference type="InterPro" id="IPR011009">
    <property type="entry name" value="Kinase-like_dom_sf"/>
</dbReference>
<dbReference type="RefSeq" id="XP_073387765.1">
    <property type="nucleotide sequence ID" value="XM_073531664.1"/>
</dbReference>
<reference evidence="2" key="3">
    <citation type="submission" date="2020-12" db="UniProtKB">
        <authorList>
            <consortium name="EnsemblPlants"/>
        </authorList>
    </citation>
    <scope>IDENTIFICATION</scope>
</reference>
<dbReference type="PANTHER" id="PTHR48006:SF34">
    <property type="entry name" value="OS08G0203700 PROTEIN"/>
    <property type="match status" value="1"/>
</dbReference>
<protein>
    <recommendedName>
        <fullName evidence="4">Serine-threonine/tyrosine-protein kinase catalytic domain-containing protein</fullName>
    </recommendedName>
</protein>
<proteinExistence type="predicted"/>
<dbReference type="PANTHER" id="PTHR48006">
    <property type="entry name" value="LEUCINE-RICH REPEAT-CONTAINING PROTEIN DDB_G0281931-RELATED"/>
    <property type="match status" value="1"/>
</dbReference>
<name>A0A7I4D1P4_PHYPA</name>
<keyword evidence="1" id="KW-0732">Signal</keyword>
<reference evidence="2 3" key="1">
    <citation type="journal article" date="2008" name="Science">
        <title>The Physcomitrella genome reveals evolutionary insights into the conquest of land by plants.</title>
        <authorList>
            <person name="Rensing S."/>
            <person name="Lang D."/>
            <person name="Zimmer A."/>
            <person name="Terry A."/>
            <person name="Salamov A."/>
            <person name="Shapiro H."/>
            <person name="Nishiyama T."/>
            <person name="Perroud P.-F."/>
            <person name="Lindquist E."/>
            <person name="Kamisugi Y."/>
            <person name="Tanahashi T."/>
            <person name="Sakakibara K."/>
            <person name="Fujita T."/>
            <person name="Oishi K."/>
            <person name="Shin-I T."/>
            <person name="Kuroki Y."/>
            <person name="Toyoda A."/>
            <person name="Suzuki Y."/>
            <person name="Hashimoto A."/>
            <person name="Yamaguchi K."/>
            <person name="Sugano A."/>
            <person name="Kohara Y."/>
            <person name="Fujiyama A."/>
            <person name="Anterola A."/>
            <person name="Aoki S."/>
            <person name="Ashton N."/>
            <person name="Barbazuk W.B."/>
            <person name="Barker E."/>
            <person name="Bennetzen J."/>
            <person name="Bezanilla M."/>
            <person name="Blankenship R."/>
            <person name="Cho S.H."/>
            <person name="Dutcher S."/>
            <person name="Estelle M."/>
            <person name="Fawcett J.A."/>
            <person name="Gundlach H."/>
            <person name="Hanada K."/>
            <person name="Heyl A."/>
            <person name="Hicks K.A."/>
            <person name="Hugh J."/>
            <person name="Lohr M."/>
            <person name="Mayer K."/>
            <person name="Melkozernov A."/>
            <person name="Murata T."/>
            <person name="Nelson D."/>
            <person name="Pils B."/>
            <person name="Prigge M."/>
            <person name="Reiss B."/>
            <person name="Renner T."/>
            <person name="Rombauts S."/>
            <person name="Rushton P."/>
            <person name="Sanderfoot A."/>
            <person name="Schween G."/>
            <person name="Shiu S.-H."/>
            <person name="Stueber K."/>
            <person name="Theodoulou F.L."/>
            <person name="Tu H."/>
            <person name="Van de Peer Y."/>
            <person name="Verrier P.J."/>
            <person name="Waters E."/>
            <person name="Wood A."/>
            <person name="Yang L."/>
            <person name="Cove D."/>
            <person name="Cuming A."/>
            <person name="Hasebe M."/>
            <person name="Lucas S."/>
            <person name="Mishler D.B."/>
            <person name="Reski R."/>
            <person name="Grigoriev I."/>
            <person name="Quatrano R.S."/>
            <person name="Boore J.L."/>
        </authorList>
    </citation>
    <scope>NUCLEOTIDE SEQUENCE [LARGE SCALE GENOMIC DNA]</scope>
    <source>
        <strain evidence="2 3">cv. Gransden 2004</strain>
    </source>
</reference>
<dbReference type="Gramene" id="Pp3c26_960V3.3">
    <property type="protein sequence ID" value="Pp3c26_960V3.3"/>
    <property type="gene ID" value="Pp3c26_960"/>
</dbReference>
<dbReference type="EMBL" id="ABEU02000026">
    <property type="status" value="NOT_ANNOTATED_CDS"/>
    <property type="molecule type" value="Genomic_DNA"/>
</dbReference>
<dbReference type="AlphaFoldDB" id="A0A7I4D1P4"/>
<feature type="chain" id="PRO_5029755248" description="Serine-threonine/tyrosine-protein kinase catalytic domain-containing protein" evidence="1">
    <location>
        <begin position="20"/>
        <end position="129"/>
    </location>
</feature>